<dbReference type="Pfam" id="PF00069">
    <property type="entry name" value="Pkinase"/>
    <property type="match status" value="2"/>
</dbReference>
<dbReference type="GeneID" id="94841753"/>
<evidence type="ECO:0000256" key="1">
    <source>
        <dbReference type="SAM" id="MobiDB-lite"/>
    </source>
</evidence>
<protein>
    <recommendedName>
        <fullName evidence="2">Protein kinase domain-containing protein</fullName>
    </recommendedName>
</protein>
<dbReference type="PROSITE" id="PS50011">
    <property type="entry name" value="PROTEIN_KINASE_DOM"/>
    <property type="match status" value="1"/>
</dbReference>
<dbReference type="EMBL" id="MLAK01000850">
    <property type="protein sequence ID" value="OHT02843.1"/>
    <property type="molecule type" value="Genomic_DNA"/>
</dbReference>
<dbReference type="InterPro" id="IPR011009">
    <property type="entry name" value="Kinase-like_dom_sf"/>
</dbReference>
<dbReference type="InterPro" id="IPR000719">
    <property type="entry name" value="Prot_kinase_dom"/>
</dbReference>
<gene>
    <name evidence="3" type="ORF">TRFO_29915</name>
</gene>
<organism evidence="3 4">
    <name type="scientific">Tritrichomonas foetus</name>
    <dbReference type="NCBI Taxonomy" id="1144522"/>
    <lineage>
        <taxon>Eukaryota</taxon>
        <taxon>Metamonada</taxon>
        <taxon>Parabasalia</taxon>
        <taxon>Tritrichomonadida</taxon>
        <taxon>Tritrichomonadidae</taxon>
        <taxon>Tritrichomonas</taxon>
    </lineage>
</organism>
<dbReference type="PANTHER" id="PTHR24348:SF68">
    <property type="entry name" value="SERINE_THREONINE-PROTEIN KINASE ATG1C"/>
    <property type="match status" value="1"/>
</dbReference>
<dbReference type="GO" id="GO:0004674">
    <property type="term" value="F:protein serine/threonine kinase activity"/>
    <property type="evidence" value="ECO:0007669"/>
    <property type="project" value="InterPro"/>
</dbReference>
<dbReference type="GO" id="GO:0005524">
    <property type="term" value="F:ATP binding"/>
    <property type="evidence" value="ECO:0007669"/>
    <property type="project" value="InterPro"/>
</dbReference>
<dbReference type="AlphaFoldDB" id="A0A1J4JV15"/>
<dbReference type="OrthoDB" id="4062651at2759"/>
<dbReference type="GO" id="GO:0010506">
    <property type="term" value="P:regulation of autophagy"/>
    <property type="evidence" value="ECO:0007669"/>
    <property type="project" value="InterPro"/>
</dbReference>
<keyword evidence="4" id="KW-1185">Reference proteome</keyword>
<proteinExistence type="predicted"/>
<feature type="compositionally biased region" description="Basic and acidic residues" evidence="1">
    <location>
        <begin position="168"/>
        <end position="180"/>
    </location>
</feature>
<dbReference type="Gene3D" id="1.10.510.10">
    <property type="entry name" value="Transferase(Phosphotransferase) domain 1"/>
    <property type="match status" value="2"/>
</dbReference>
<dbReference type="VEuPathDB" id="TrichDB:TRFO_29915"/>
<name>A0A1J4JV15_9EUKA</name>
<dbReference type="InterPro" id="IPR045269">
    <property type="entry name" value="Atg1-like"/>
</dbReference>
<dbReference type="PANTHER" id="PTHR24348">
    <property type="entry name" value="SERINE/THREONINE-PROTEIN KINASE UNC-51-RELATED"/>
    <property type="match status" value="1"/>
</dbReference>
<dbReference type="SMART" id="SM00220">
    <property type="entry name" value="S_TKc"/>
    <property type="match status" value="1"/>
</dbReference>
<feature type="region of interest" description="Disordered" evidence="1">
    <location>
        <begin position="164"/>
        <end position="191"/>
    </location>
</feature>
<comment type="caution">
    <text evidence="3">The sequence shown here is derived from an EMBL/GenBank/DDBJ whole genome shotgun (WGS) entry which is preliminary data.</text>
</comment>
<accession>A0A1J4JV15</accession>
<evidence type="ECO:0000313" key="4">
    <source>
        <dbReference type="Proteomes" id="UP000179807"/>
    </source>
</evidence>
<dbReference type="SUPFAM" id="SSF56112">
    <property type="entry name" value="Protein kinase-like (PK-like)"/>
    <property type="match status" value="1"/>
</dbReference>
<evidence type="ECO:0000259" key="2">
    <source>
        <dbReference type="PROSITE" id="PS50011"/>
    </source>
</evidence>
<reference evidence="3" key="1">
    <citation type="submission" date="2016-10" db="EMBL/GenBank/DDBJ databases">
        <authorList>
            <person name="Benchimol M."/>
            <person name="Almeida L.G."/>
            <person name="Vasconcelos A.T."/>
            <person name="Perreira-Neves A."/>
            <person name="Rosa I.A."/>
            <person name="Tasca T."/>
            <person name="Bogo M.R."/>
            <person name="de Souza W."/>
        </authorList>
    </citation>
    <scope>NUCLEOTIDE SEQUENCE [LARGE SCALE GENOMIC DNA]</scope>
    <source>
        <strain evidence="3">K</strain>
    </source>
</reference>
<feature type="domain" description="Protein kinase" evidence="2">
    <location>
        <begin position="10"/>
        <end position="335"/>
    </location>
</feature>
<dbReference type="Proteomes" id="UP000179807">
    <property type="component" value="Unassembled WGS sequence"/>
</dbReference>
<evidence type="ECO:0000313" key="3">
    <source>
        <dbReference type="EMBL" id="OHT02843.1"/>
    </source>
</evidence>
<sequence length="403" mass="46097">MNVGIDFHGLEIVERIGRGRYGIAYKAFSRRYNRDFCLKIITNSTSDPLTANLCRKEAETLRLVGHVNVVRLYDFFEENDAFYIVMEYCPGENIQHYIDTNVCFSECQIACYFRQLLQAMSYFHSLDIVHRDIKPSNIAFDATGRPKILDWGYSTLVPRANIHQNHNNKKDEITHSEKNANRKKTAKEGIYSGNTLGDHLWNSKTESDKNINHTNPNHTNVLHTSGCHVKPRFPENGECHKLNSYCGSIPFSPPECINRIPYDGKKADIWSLGVTLYICAFGKDPWNGLKENLKNAVFTCPEESDPKLVDLIQRMIVVNPDDRISAQEALRHEFFMSHNQNKICHNISPSPTKSVMSPHGYFKCCATDVLKNSPVQKSSRRQSFQTKLVVSSKSPKYDTFADY</sequence>
<dbReference type="RefSeq" id="XP_068355979.1">
    <property type="nucleotide sequence ID" value="XM_068507049.1"/>
</dbReference>
<dbReference type="GO" id="GO:0005737">
    <property type="term" value="C:cytoplasm"/>
    <property type="evidence" value="ECO:0007669"/>
    <property type="project" value="TreeGrafter"/>
</dbReference>